<reference evidence="3 4" key="1">
    <citation type="submission" date="2018-06" db="EMBL/GenBank/DDBJ databases">
        <title>Genomic Encyclopedia of Archaeal and Bacterial Type Strains, Phase II (KMG-II): from individual species to whole genera.</title>
        <authorList>
            <person name="Goeker M."/>
        </authorList>
    </citation>
    <scope>NUCLEOTIDE SEQUENCE [LARGE SCALE GENOMIC DNA]</scope>
    <source>
        <strain evidence="3 4">DSM 23241</strain>
    </source>
</reference>
<dbReference type="Proteomes" id="UP000249720">
    <property type="component" value="Unassembled WGS sequence"/>
</dbReference>
<dbReference type="GO" id="GO:0000166">
    <property type="term" value="F:nucleotide binding"/>
    <property type="evidence" value="ECO:0007669"/>
    <property type="project" value="InterPro"/>
</dbReference>
<sequence>MNNQQPPVTFALLGCGNIGHIHADIIQQVGLLKAVCDIDVTKANDFAKKYQCQSFTSITQLLENKNPAQVLVICTPNGLHAQHAIQALNAGMHVLVEKPMALTAADCQLMIQAAQINNKVLMVVKQNRFNPPVIAVKKLINNEALGKIYSIQLNCLWHRNANYYKESSWRGSLNLDGGVLFTQFSHFVDVLLWFVQSKPTAIQAFAANMAHQSITEFEDTGIVNIQFANGTLAAIHFSTNAYGKNAEGSILINAEKGIVKIGGTYLNEITYQNLGEGNLLVSETSYSANQYNGYEGSMRNHDKVYENFLQLLQHQNNPFITNEEALNTVDFIEKIHKTIRPAST</sequence>
<dbReference type="Gene3D" id="3.30.360.10">
    <property type="entry name" value="Dihydrodipicolinate Reductase, domain 2"/>
    <property type="match status" value="1"/>
</dbReference>
<dbReference type="RefSeq" id="WP_111293450.1">
    <property type="nucleotide sequence ID" value="NZ_QKZV01000001.1"/>
</dbReference>
<dbReference type="InterPro" id="IPR000683">
    <property type="entry name" value="Gfo/Idh/MocA-like_OxRdtase_N"/>
</dbReference>
<dbReference type="SUPFAM" id="SSF51735">
    <property type="entry name" value="NAD(P)-binding Rossmann-fold domains"/>
    <property type="match status" value="1"/>
</dbReference>
<dbReference type="Pfam" id="PF22725">
    <property type="entry name" value="GFO_IDH_MocA_C3"/>
    <property type="match status" value="1"/>
</dbReference>
<evidence type="ECO:0000313" key="4">
    <source>
        <dbReference type="Proteomes" id="UP000249720"/>
    </source>
</evidence>
<gene>
    <name evidence="3" type="ORF">LX80_00512</name>
</gene>
<dbReference type="Pfam" id="PF01408">
    <property type="entry name" value="GFO_IDH_MocA"/>
    <property type="match status" value="1"/>
</dbReference>
<dbReference type="EMBL" id="QKZV01000001">
    <property type="protein sequence ID" value="PZX66016.1"/>
    <property type="molecule type" value="Genomic_DNA"/>
</dbReference>
<feature type="domain" description="Gfo/Idh/MocA-like oxidoreductase N-terminal" evidence="1">
    <location>
        <begin position="9"/>
        <end position="123"/>
    </location>
</feature>
<protein>
    <submittedName>
        <fullName evidence="3">Putative dehydrogenase</fullName>
    </submittedName>
</protein>
<proteinExistence type="predicted"/>
<dbReference type="InterPro" id="IPR052515">
    <property type="entry name" value="Gfo/Idh/MocA_Oxidoreductase"/>
</dbReference>
<dbReference type="PANTHER" id="PTHR43249:SF1">
    <property type="entry name" value="D-GLUCOSIDE 3-DEHYDROGENASE"/>
    <property type="match status" value="1"/>
</dbReference>
<evidence type="ECO:0000313" key="3">
    <source>
        <dbReference type="EMBL" id="PZX66016.1"/>
    </source>
</evidence>
<evidence type="ECO:0000259" key="1">
    <source>
        <dbReference type="Pfam" id="PF01408"/>
    </source>
</evidence>
<dbReference type="InterPro" id="IPR036291">
    <property type="entry name" value="NAD(P)-bd_dom_sf"/>
</dbReference>
<keyword evidence="4" id="KW-1185">Reference proteome</keyword>
<dbReference type="SUPFAM" id="SSF55347">
    <property type="entry name" value="Glyceraldehyde-3-phosphate dehydrogenase-like, C-terminal domain"/>
    <property type="match status" value="1"/>
</dbReference>
<name>A0A2W7S4G0_9BACT</name>
<evidence type="ECO:0000259" key="2">
    <source>
        <dbReference type="Pfam" id="PF22725"/>
    </source>
</evidence>
<dbReference type="AlphaFoldDB" id="A0A2W7S4G0"/>
<dbReference type="OrthoDB" id="9815825at2"/>
<feature type="domain" description="GFO/IDH/MocA-like oxidoreductase" evidence="2">
    <location>
        <begin position="135"/>
        <end position="259"/>
    </location>
</feature>
<dbReference type="Gene3D" id="3.40.50.720">
    <property type="entry name" value="NAD(P)-binding Rossmann-like Domain"/>
    <property type="match status" value="1"/>
</dbReference>
<organism evidence="3 4">
    <name type="scientific">Hydrotalea sandarakina</name>
    <dbReference type="NCBI Taxonomy" id="1004304"/>
    <lineage>
        <taxon>Bacteria</taxon>
        <taxon>Pseudomonadati</taxon>
        <taxon>Bacteroidota</taxon>
        <taxon>Chitinophagia</taxon>
        <taxon>Chitinophagales</taxon>
        <taxon>Chitinophagaceae</taxon>
        <taxon>Hydrotalea</taxon>
    </lineage>
</organism>
<dbReference type="PANTHER" id="PTHR43249">
    <property type="entry name" value="UDP-N-ACETYL-2-AMINO-2-DEOXY-D-GLUCURONATE OXIDASE"/>
    <property type="match status" value="1"/>
</dbReference>
<dbReference type="InterPro" id="IPR055170">
    <property type="entry name" value="GFO_IDH_MocA-like_dom"/>
</dbReference>
<accession>A0A2W7S4G0</accession>
<comment type="caution">
    <text evidence="3">The sequence shown here is derived from an EMBL/GenBank/DDBJ whole genome shotgun (WGS) entry which is preliminary data.</text>
</comment>